<gene>
    <name evidence="1" type="ORF">IMCC3088_1122</name>
</gene>
<name>F3L130_9GAMM</name>
<dbReference type="AlphaFoldDB" id="F3L130"/>
<keyword evidence="2" id="KW-1185">Reference proteome</keyword>
<organism evidence="1 2">
    <name type="scientific">Aequoribacter fuscus</name>
    <dbReference type="NCBI Taxonomy" id="2518989"/>
    <lineage>
        <taxon>Bacteria</taxon>
        <taxon>Pseudomonadati</taxon>
        <taxon>Pseudomonadota</taxon>
        <taxon>Gammaproteobacteria</taxon>
        <taxon>Cellvibrionales</taxon>
        <taxon>Halieaceae</taxon>
        <taxon>Aequoribacter</taxon>
    </lineage>
</organism>
<protein>
    <submittedName>
        <fullName evidence="1">Uncharacterized protein</fullName>
    </submittedName>
</protein>
<comment type="caution">
    <text evidence="1">The sequence shown here is derived from an EMBL/GenBank/DDBJ whole genome shotgun (WGS) entry which is preliminary data.</text>
</comment>
<evidence type="ECO:0000313" key="1">
    <source>
        <dbReference type="EMBL" id="EGG29975.1"/>
    </source>
</evidence>
<proteinExistence type="predicted"/>
<dbReference type="EMBL" id="AEIG01000026">
    <property type="protein sequence ID" value="EGG29975.1"/>
    <property type="molecule type" value="Genomic_DNA"/>
</dbReference>
<evidence type="ECO:0000313" key="2">
    <source>
        <dbReference type="Proteomes" id="UP000005615"/>
    </source>
</evidence>
<dbReference type="Proteomes" id="UP000005615">
    <property type="component" value="Unassembled WGS sequence"/>
</dbReference>
<accession>F3L130</accession>
<reference evidence="1 2" key="1">
    <citation type="journal article" date="2011" name="J. Bacteriol.">
        <title>Genome sequence of strain IMCC3088, a proteorhodopsin-containing marine bacterium belonging to the OM60/NOR5 clade.</title>
        <authorList>
            <person name="Jang Y."/>
            <person name="Oh H.M."/>
            <person name="Kang I."/>
            <person name="Lee K."/>
            <person name="Yang S.J."/>
            <person name="Cho J.C."/>
        </authorList>
    </citation>
    <scope>NUCLEOTIDE SEQUENCE [LARGE SCALE GENOMIC DNA]</scope>
    <source>
        <strain evidence="1 2">IMCC3088</strain>
    </source>
</reference>
<sequence length="58" mass="6334">MLIWHIGVIPIVFVASVDRETRCIPASPVCSVKVAGLHRILAYRPAGLLLSLMAIDCF</sequence>
<dbReference type="STRING" id="2518989.IMCC3088_1122"/>